<evidence type="ECO:0000313" key="2">
    <source>
        <dbReference type="Proteomes" id="UP000236654"/>
    </source>
</evidence>
<evidence type="ECO:0000313" key="1">
    <source>
        <dbReference type="EMBL" id="PKR80722.1"/>
    </source>
</evidence>
<reference evidence="1 2" key="1">
    <citation type="submission" date="2017-12" db="EMBL/GenBank/DDBJ databases">
        <title>The draft genome sequence of Brumimicrobium saltpan LHR20.</title>
        <authorList>
            <person name="Do Z.-J."/>
            <person name="Luo H.-R."/>
        </authorList>
    </citation>
    <scope>NUCLEOTIDE SEQUENCE [LARGE SCALE GENOMIC DNA]</scope>
    <source>
        <strain evidence="1 2">LHR20</strain>
    </source>
</reference>
<dbReference type="EMBL" id="PJNI01000008">
    <property type="protein sequence ID" value="PKR80722.1"/>
    <property type="molecule type" value="Genomic_DNA"/>
</dbReference>
<sequence length="70" mass="7938">MNYYRVNKSTSSNPNGDNEVHKDTCYHYDRLSNYESLGQHSNCSSAVSLANRKRYKADGCKNCIPECNKG</sequence>
<organism evidence="1 2">
    <name type="scientific">Brumimicrobium salinarum</name>
    <dbReference type="NCBI Taxonomy" id="2058658"/>
    <lineage>
        <taxon>Bacteria</taxon>
        <taxon>Pseudomonadati</taxon>
        <taxon>Bacteroidota</taxon>
        <taxon>Flavobacteriia</taxon>
        <taxon>Flavobacteriales</taxon>
        <taxon>Crocinitomicaceae</taxon>
        <taxon>Brumimicrobium</taxon>
    </lineage>
</organism>
<dbReference type="AlphaFoldDB" id="A0A2I0R2B6"/>
<name>A0A2I0R2B6_9FLAO</name>
<protein>
    <submittedName>
        <fullName evidence="1">Uncharacterized protein</fullName>
    </submittedName>
</protein>
<dbReference type="RefSeq" id="WP_101334504.1">
    <property type="nucleotide sequence ID" value="NZ_PJNI01000008.1"/>
</dbReference>
<gene>
    <name evidence="1" type="ORF">CW751_08095</name>
</gene>
<proteinExistence type="predicted"/>
<dbReference type="OrthoDB" id="47198at2"/>
<keyword evidence="2" id="KW-1185">Reference proteome</keyword>
<dbReference type="Proteomes" id="UP000236654">
    <property type="component" value="Unassembled WGS sequence"/>
</dbReference>
<accession>A0A2I0R2B6</accession>
<comment type="caution">
    <text evidence="1">The sequence shown here is derived from an EMBL/GenBank/DDBJ whole genome shotgun (WGS) entry which is preliminary data.</text>
</comment>